<comment type="caution">
    <text evidence="2">The sequence shown here is derived from an EMBL/GenBank/DDBJ whole genome shotgun (WGS) entry which is preliminary data.</text>
</comment>
<feature type="compositionally biased region" description="Basic and acidic residues" evidence="1">
    <location>
        <begin position="33"/>
        <end position="46"/>
    </location>
</feature>
<feature type="compositionally biased region" description="Basic residues" evidence="1">
    <location>
        <begin position="88"/>
        <end position="98"/>
    </location>
</feature>
<dbReference type="EMBL" id="CAKKTJ010000328">
    <property type="protein sequence ID" value="CAH0481416.1"/>
    <property type="molecule type" value="Genomic_DNA"/>
</dbReference>
<protein>
    <submittedName>
        <fullName evidence="2">Uncharacterized protein</fullName>
    </submittedName>
</protein>
<organism evidence="2 3">
    <name type="scientific">Peronospora belbahrii</name>
    <dbReference type="NCBI Taxonomy" id="622444"/>
    <lineage>
        <taxon>Eukaryota</taxon>
        <taxon>Sar</taxon>
        <taxon>Stramenopiles</taxon>
        <taxon>Oomycota</taxon>
        <taxon>Peronosporomycetes</taxon>
        <taxon>Peronosporales</taxon>
        <taxon>Peronosporaceae</taxon>
        <taxon>Peronospora</taxon>
    </lineage>
</organism>
<evidence type="ECO:0000256" key="1">
    <source>
        <dbReference type="SAM" id="MobiDB-lite"/>
    </source>
</evidence>
<accession>A0AAU9L3A7</accession>
<evidence type="ECO:0000313" key="2">
    <source>
        <dbReference type="EMBL" id="CAH0481416.1"/>
    </source>
</evidence>
<dbReference type="AlphaFoldDB" id="A0AAU9L3A7"/>
<dbReference type="Proteomes" id="UP001160483">
    <property type="component" value="Unassembled WGS sequence"/>
</dbReference>
<reference evidence="2" key="1">
    <citation type="submission" date="2021-11" db="EMBL/GenBank/DDBJ databases">
        <authorList>
            <person name="Islam A."/>
            <person name="Islam S."/>
            <person name="Flora M.S."/>
            <person name="Rahman M."/>
            <person name="Ziaur R.M."/>
            <person name="Epstein J.H."/>
            <person name="Hassan M."/>
            <person name="Klassen M."/>
            <person name="Woodard K."/>
            <person name="Webb A."/>
            <person name="Webby R.J."/>
            <person name="El Zowalaty M.E."/>
        </authorList>
    </citation>
    <scope>NUCLEOTIDE SEQUENCE</scope>
    <source>
        <strain evidence="2">Pbs3</strain>
    </source>
</reference>
<proteinExistence type="predicted"/>
<sequence length="98" mass="11410">MEVDNEGSKRVDSAEGPATKSVRKSVEPSIKFKGNDDKTNDKKSKQLCRESYDITRTTDHKVVTKWDDEYRNFSPYSFSSPLHEHTTPLRKRSWSTER</sequence>
<feature type="region of interest" description="Disordered" evidence="1">
    <location>
        <begin position="75"/>
        <end position="98"/>
    </location>
</feature>
<feature type="region of interest" description="Disordered" evidence="1">
    <location>
        <begin position="1"/>
        <end position="46"/>
    </location>
</feature>
<gene>
    <name evidence="2" type="ORF">PBS003_LOCUS8022</name>
</gene>
<feature type="compositionally biased region" description="Basic and acidic residues" evidence="1">
    <location>
        <begin position="1"/>
        <end position="13"/>
    </location>
</feature>
<evidence type="ECO:0000313" key="3">
    <source>
        <dbReference type="Proteomes" id="UP001160483"/>
    </source>
</evidence>
<name>A0AAU9L3A7_9STRA</name>